<evidence type="ECO:0000313" key="4">
    <source>
        <dbReference type="EMBL" id="PKI84517.1"/>
    </source>
</evidence>
<feature type="region of interest" description="Disordered" evidence="2">
    <location>
        <begin position="17"/>
        <end position="53"/>
    </location>
</feature>
<protein>
    <submittedName>
        <fullName evidence="4">Avl9p</fullName>
    </submittedName>
</protein>
<organism evidence="4 5">
    <name type="scientific">Malassezia vespertilionis</name>
    <dbReference type="NCBI Taxonomy" id="2020962"/>
    <lineage>
        <taxon>Eukaryota</taxon>
        <taxon>Fungi</taxon>
        <taxon>Dikarya</taxon>
        <taxon>Basidiomycota</taxon>
        <taxon>Ustilaginomycotina</taxon>
        <taxon>Malasseziomycetes</taxon>
        <taxon>Malasseziales</taxon>
        <taxon>Malasseziaceae</taxon>
        <taxon>Malassezia</taxon>
    </lineage>
</organism>
<dbReference type="PROSITE" id="PS50211">
    <property type="entry name" value="DENN"/>
    <property type="match status" value="1"/>
</dbReference>
<comment type="similarity">
    <text evidence="1">Belongs to the AVL9 family.</text>
</comment>
<evidence type="ECO:0000256" key="1">
    <source>
        <dbReference type="ARBA" id="ARBA00038178"/>
    </source>
</evidence>
<evidence type="ECO:0000256" key="2">
    <source>
        <dbReference type="SAM" id="MobiDB-lite"/>
    </source>
</evidence>
<dbReference type="InterPro" id="IPR051731">
    <property type="entry name" value="DENND11/AVL9_GEFs"/>
</dbReference>
<proteinExistence type="inferred from homology"/>
<name>A0A2N1JDA5_9BASI</name>
<evidence type="ECO:0000313" key="5">
    <source>
        <dbReference type="Proteomes" id="UP000232875"/>
    </source>
</evidence>
<accession>A0A2N1JDA5</accession>
<dbReference type="PANTHER" id="PTHR31017:SF1">
    <property type="entry name" value="LATE SECRETORY PATHWAY PROTEIN AVL9 HOMOLOG"/>
    <property type="match status" value="1"/>
</dbReference>
<keyword evidence="5" id="KW-1185">Reference proteome</keyword>
<dbReference type="Proteomes" id="UP000232875">
    <property type="component" value="Unassembled WGS sequence"/>
</dbReference>
<feature type="compositionally biased region" description="Acidic residues" evidence="2">
    <location>
        <begin position="31"/>
        <end position="40"/>
    </location>
</feature>
<dbReference type="InterPro" id="IPR018307">
    <property type="entry name" value="ABL9/DENND6_dom"/>
</dbReference>
<feature type="domain" description="UDENN" evidence="3">
    <location>
        <begin position="76"/>
        <end position="518"/>
    </location>
</feature>
<evidence type="ECO:0000259" key="3">
    <source>
        <dbReference type="PROSITE" id="PS50211"/>
    </source>
</evidence>
<gene>
    <name evidence="4" type="primary">AVL9</name>
    <name evidence="4" type="ORF">MVES_001832</name>
</gene>
<dbReference type="InterPro" id="IPR037516">
    <property type="entry name" value="Tripartite_DENN"/>
</dbReference>
<reference evidence="4 5" key="1">
    <citation type="submission" date="2017-10" db="EMBL/GenBank/DDBJ databases">
        <title>A novel species of cold-tolerant Malassezia isolated from bats.</title>
        <authorList>
            <person name="Lorch J.M."/>
            <person name="Palmer J.M."/>
            <person name="Vanderwolf K.J."/>
            <person name="Schmidt K.Z."/>
            <person name="Verant M.L."/>
            <person name="Weller T.J."/>
            <person name="Blehert D.S."/>
        </authorList>
    </citation>
    <scope>NUCLEOTIDE SEQUENCE [LARGE SCALE GENOMIC DNA]</scope>
    <source>
        <strain evidence="4 5">NWHC:44797-103</strain>
    </source>
</reference>
<sequence>MANAVEYLLNIMHSSAPERGDTALPLKDERDASEDEDEWADASASMDMQPSASVPAVSSVSVVSERADGKDRPTVLGVVVVDFNHIVGPQVEYTYPLSLKDNHDLCTKLPFLALPDGSHLSEEDFCYFHLHCPSLFEHTVFGISCNRQITSDSLISKTANVTRSVVQKAIVILATQPIFGSLRTKLGMVTRAFFAQRDFSNVALLEEFHEALESSIGRRIMQVPELSKHVLDASSALYMGTSLRQFVHRWRFKVLILVKLLLLQGRILFFGYPVELLCTLQYNLVALIPALLPALQDAGSPELDTWSTGRRKAESLKMSDRESLLLFMGLPLPVFGQDAFFQPCCPLQQMELLSCTSWLVGTTNSIFKQQRPNKPSVIVDLEQTQLQFLDPHLQSAVSLTPADRSWMDDLINVVSRTWNEDDASQPSLMQYEGSDDYIRARFEEYIFAFLATAKEVELSPPRPADTPMDPNSPEMQFGVEAIDGFRASRVFKAWHATTDETLPDLIGCKHPCQGKVTALSDVALRVQEGIQDLRIEGNLAPTREAIGAALQAGSAGISKVASTWRSDLARIRQGWESPRTPTAEDASQDASALSPGWDARKQEAFNTLQATGAQGYAALGAFGNFLSVKQKALAASMRARDTPTPE</sequence>
<dbReference type="PANTHER" id="PTHR31017">
    <property type="entry name" value="LATE SECRETORY PATHWAY PROTEIN AVL9-RELATED"/>
    <property type="match status" value="1"/>
</dbReference>
<dbReference type="EMBL" id="KZ454989">
    <property type="protein sequence ID" value="PKI84517.1"/>
    <property type="molecule type" value="Genomic_DNA"/>
</dbReference>
<dbReference type="Pfam" id="PF09794">
    <property type="entry name" value="Avl9"/>
    <property type="match status" value="1"/>
</dbReference>
<dbReference type="OrthoDB" id="26278at2759"/>
<dbReference type="AlphaFoldDB" id="A0A2N1JDA5"/>
<feature type="compositionally biased region" description="Low complexity" evidence="2">
    <location>
        <begin position="41"/>
        <end position="53"/>
    </location>
</feature>
<feature type="compositionally biased region" description="Basic and acidic residues" evidence="2">
    <location>
        <begin position="17"/>
        <end position="30"/>
    </location>
</feature>
<dbReference type="GO" id="GO:0005737">
    <property type="term" value="C:cytoplasm"/>
    <property type="evidence" value="ECO:0007669"/>
    <property type="project" value="TreeGrafter"/>
</dbReference>